<accession>A0A3P7JCN7</accession>
<proteinExistence type="predicted"/>
<sequence length="152" mass="16568">DIQYNPQYQQLAPPPPPLPQAPPLPPPVPQAPPPPPPDTPPPPPPPLSPQVVVQPSNQYAEPIPVIPVDATTRATTLPSESYVEAEPPEGSQNEAPDTNFNFYENQPNNGYRQPVRRALASATGSKPEVFTDKCNDERLKKIIEEATGRKKC</sequence>
<evidence type="ECO:0000313" key="3">
    <source>
        <dbReference type="Proteomes" id="UP000270094"/>
    </source>
</evidence>
<feature type="compositionally biased region" description="Pro residues" evidence="1">
    <location>
        <begin position="12"/>
        <end position="48"/>
    </location>
</feature>
<evidence type="ECO:0000256" key="1">
    <source>
        <dbReference type="SAM" id="MobiDB-lite"/>
    </source>
</evidence>
<name>A0A3P7JCN7_STRVU</name>
<gene>
    <name evidence="2" type="ORF">SVUK_LOCUS18369</name>
</gene>
<dbReference type="OrthoDB" id="5839298at2759"/>
<keyword evidence="3" id="KW-1185">Reference proteome</keyword>
<dbReference type="AlphaFoldDB" id="A0A3P7JCN7"/>
<reference evidence="2 3" key="1">
    <citation type="submission" date="2018-11" db="EMBL/GenBank/DDBJ databases">
        <authorList>
            <consortium name="Pathogen Informatics"/>
        </authorList>
    </citation>
    <scope>NUCLEOTIDE SEQUENCE [LARGE SCALE GENOMIC DNA]</scope>
</reference>
<dbReference type="Proteomes" id="UP000270094">
    <property type="component" value="Unassembled WGS sequence"/>
</dbReference>
<feature type="compositionally biased region" description="Low complexity" evidence="1">
    <location>
        <begin position="1"/>
        <end position="11"/>
    </location>
</feature>
<evidence type="ECO:0000313" key="2">
    <source>
        <dbReference type="EMBL" id="VDM83371.1"/>
    </source>
</evidence>
<feature type="non-terminal residue" evidence="2">
    <location>
        <position position="1"/>
    </location>
</feature>
<dbReference type="EMBL" id="UYYB01122707">
    <property type="protein sequence ID" value="VDM83371.1"/>
    <property type="molecule type" value="Genomic_DNA"/>
</dbReference>
<organism evidence="2 3">
    <name type="scientific">Strongylus vulgaris</name>
    <name type="common">Blood worm</name>
    <dbReference type="NCBI Taxonomy" id="40348"/>
    <lineage>
        <taxon>Eukaryota</taxon>
        <taxon>Metazoa</taxon>
        <taxon>Ecdysozoa</taxon>
        <taxon>Nematoda</taxon>
        <taxon>Chromadorea</taxon>
        <taxon>Rhabditida</taxon>
        <taxon>Rhabditina</taxon>
        <taxon>Rhabditomorpha</taxon>
        <taxon>Strongyloidea</taxon>
        <taxon>Strongylidae</taxon>
        <taxon>Strongylus</taxon>
    </lineage>
</organism>
<protein>
    <submittedName>
        <fullName evidence="2">Uncharacterized protein</fullName>
    </submittedName>
</protein>
<feature type="region of interest" description="Disordered" evidence="1">
    <location>
        <begin position="1"/>
        <end position="111"/>
    </location>
</feature>
<feature type="compositionally biased region" description="Polar residues" evidence="1">
    <location>
        <begin position="90"/>
        <end position="111"/>
    </location>
</feature>